<sequence>MPSTEHISLEAEQVCRLSSTLRDKYHQGATRQALCGSLCESFLDMVTKRDEMREDVKFRILRLLQNNPEMSQRELAKEVGVSTGGIHYVLNALVEKGLLKLGDFTAAQDKRRYSYLLTPKGLSQKATLTTRFLARKRAEYRALKEEIDILEQEMSCVDAMVPLPRQND</sequence>
<dbReference type="GO" id="GO:0003700">
    <property type="term" value="F:DNA-binding transcription factor activity"/>
    <property type="evidence" value="ECO:0007669"/>
    <property type="project" value="InterPro"/>
</dbReference>
<feature type="domain" description="HTH marR-type" evidence="2">
    <location>
        <begin position="49"/>
        <end position="152"/>
    </location>
</feature>
<dbReference type="NCBIfam" id="TIGR04176">
    <property type="entry name" value="MarR_EPS"/>
    <property type="match status" value="1"/>
</dbReference>
<dbReference type="InterPro" id="IPR036390">
    <property type="entry name" value="WH_DNA-bd_sf"/>
</dbReference>
<dbReference type="EMBL" id="QKZQ01000005">
    <property type="protein sequence ID" value="PZX45764.1"/>
    <property type="molecule type" value="Genomic_DNA"/>
</dbReference>
<comment type="caution">
    <text evidence="3">The sequence shown here is derived from an EMBL/GenBank/DDBJ whole genome shotgun (WGS) entry which is preliminary data.</text>
</comment>
<dbReference type="Proteomes" id="UP000249364">
    <property type="component" value="Unassembled WGS sequence"/>
</dbReference>
<dbReference type="CDD" id="cd00090">
    <property type="entry name" value="HTH_ARSR"/>
    <property type="match status" value="1"/>
</dbReference>
<evidence type="ECO:0000313" key="4">
    <source>
        <dbReference type="Proteomes" id="UP000249364"/>
    </source>
</evidence>
<keyword evidence="1" id="KW-0175">Coiled coil</keyword>
<organism evidence="3 4">
    <name type="scientific">Roseinatronobacter thiooxidans</name>
    <dbReference type="NCBI Taxonomy" id="121821"/>
    <lineage>
        <taxon>Bacteria</taxon>
        <taxon>Pseudomonadati</taxon>
        <taxon>Pseudomonadota</taxon>
        <taxon>Alphaproteobacteria</taxon>
        <taxon>Rhodobacterales</taxon>
        <taxon>Paracoccaceae</taxon>
        <taxon>Roseinatronobacter</taxon>
    </lineage>
</organism>
<dbReference type="AlphaFoldDB" id="A0A2W7QAT9"/>
<dbReference type="InterPro" id="IPR036388">
    <property type="entry name" value="WH-like_DNA-bd_sf"/>
</dbReference>
<feature type="coiled-coil region" evidence="1">
    <location>
        <begin position="133"/>
        <end position="160"/>
    </location>
</feature>
<dbReference type="InterPro" id="IPR000835">
    <property type="entry name" value="HTH_MarR-typ"/>
</dbReference>
<dbReference type="Pfam" id="PF13412">
    <property type="entry name" value="HTH_24"/>
    <property type="match status" value="1"/>
</dbReference>
<evidence type="ECO:0000313" key="3">
    <source>
        <dbReference type="EMBL" id="PZX45764.1"/>
    </source>
</evidence>
<proteinExistence type="predicted"/>
<evidence type="ECO:0000256" key="1">
    <source>
        <dbReference type="SAM" id="Coils"/>
    </source>
</evidence>
<accession>A0A2W7QAT9</accession>
<dbReference type="InterPro" id="IPR026433">
    <property type="entry name" value="MarR_EPS"/>
</dbReference>
<protein>
    <submittedName>
        <fullName evidence="3">EPS-associated MarR family transcriptional regulator</fullName>
    </submittedName>
</protein>
<dbReference type="SMART" id="SM00347">
    <property type="entry name" value="HTH_MARR"/>
    <property type="match status" value="1"/>
</dbReference>
<dbReference type="SUPFAM" id="SSF46785">
    <property type="entry name" value="Winged helix' DNA-binding domain"/>
    <property type="match status" value="1"/>
</dbReference>
<evidence type="ECO:0000259" key="2">
    <source>
        <dbReference type="SMART" id="SM00347"/>
    </source>
</evidence>
<gene>
    <name evidence="3" type="ORF">LY56_01324</name>
</gene>
<name>A0A2W7QAT9_9RHOB</name>
<dbReference type="Gene3D" id="1.10.10.10">
    <property type="entry name" value="Winged helix-like DNA-binding domain superfamily/Winged helix DNA-binding domain"/>
    <property type="match status" value="1"/>
</dbReference>
<reference evidence="3 4" key="1">
    <citation type="submission" date="2018-06" db="EMBL/GenBank/DDBJ databases">
        <title>Genomic Encyclopedia of Archaeal and Bacterial Type Strains, Phase II (KMG-II): from individual species to whole genera.</title>
        <authorList>
            <person name="Goeker M."/>
        </authorList>
    </citation>
    <scope>NUCLEOTIDE SEQUENCE [LARGE SCALE GENOMIC DNA]</scope>
    <source>
        <strain evidence="3 4">DSM 13087</strain>
    </source>
</reference>
<keyword evidence="4" id="KW-1185">Reference proteome</keyword>
<dbReference type="InterPro" id="IPR011991">
    <property type="entry name" value="ArsR-like_HTH"/>
</dbReference>